<evidence type="ECO:0000313" key="4">
    <source>
        <dbReference type="Proteomes" id="UP000291933"/>
    </source>
</evidence>
<accession>A0A4Q9KKF6</accession>
<comment type="caution">
    <text evidence="3">The sequence shown here is derived from an EMBL/GenBank/DDBJ whole genome shotgun (WGS) entry which is preliminary data.</text>
</comment>
<organism evidence="3 4">
    <name type="scientific">Propioniciclava tarda</name>
    <dbReference type="NCBI Taxonomy" id="433330"/>
    <lineage>
        <taxon>Bacteria</taxon>
        <taxon>Bacillati</taxon>
        <taxon>Actinomycetota</taxon>
        <taxon>Actinomycetes</taxon>
        <taxon>Propionibacteriales</taxon>
        <taxon>Propionibacteriaceae</taxon>
        <taxon>Propioniciclava</taxon>
    </lineage>
</organism>
<dbReference type="OrthoDB" id="9796595at2"/>
<evidence type="ECO:0000259" key="2">
    <source>
        <dbReference type="Pfam" id="PF13309"/>
    </source>
</evidence>
<dbReference type="Proteomes" id="UP000291933">
    <property type="component" value="Unassembled WGS sequence"/>
</dbReference>
<evidence type="ECO:0000313" key="3">
    <source>
        <dbReference type="EMBL" id="TBT94966.1"/>
    </source>
</evidence>
<dbReference type="Pfam" id="PF13309">
    <property type="entry name" value="HTH_22"/>
    <property type="match status" value="1"/>
</dbReference>
<evidence type="ECO:0000259" key="1">
    <source>
        <dbReference type="Pfam" id="PF08348"/>
    </source>
</evidence>
<dbReference type="RefSeq" id="WP_131172055.1">
    <property type="nucleotide sequence ID" value="NZ_FXTL01000007.1"/>
</dbReference>
<sequence>MGDLQREAVLGALAALMGPLNRTLTDPSEIILHDLSKLPNSIVAVAGHLTDARIGGPADAVVTDAAASGDFTERIGYRTVDESAELRSTTVFIPDASGTMIAALTINYDVSLWASVRAIAEAMLFGRQSRTDAHPDTAPVAPDIDRLADKLLAQAIRTHGVPVELMQKRHKLAIVRDLQAGGFFALRESVETAARALGVTRFTIYNYLNEIGAERPES</sequence>
<reference evidence="3 4" key="1">
    <citation type="submission" date="2019-01" db="EMBL/GenBank/DDBJ databases">
        <title>Lactibacter flavus gen. nov., sp. nov., a novel bacterium of the family Propionibacteriaceae isolated from raw milk and dairy products.</title>
        <authorList>
            <person name="Huptas C."/>
            <person name="Wenning M."/>
            <person name="Breitenwieser F."/>
            <person name="Doll E."/>
            <person name="Von Neubeck M."/>
            <person name="Busse H.-J."/>
            <person name="Scherer S."/>
        </authorList>
    </citation>
    <scope>NUCLEOTIDE SEQUENCE [LARGE SCALE GENOMIC DNA]</scope>
    <source>
        <strain evidence="3 4">DSM 22130</strain>
    </source>
</reference>
<dbReference type="InterPro" id="IPR039445">
    <property type="entry name" value="DauR-like_HTH"/>
</dbReference>
<keyword evidence="4" id="KW-1185">Reference proteome</keyword>
<dbReference type="Pfam" id="PF08348">
    <property type="entry name" value="PAS_6"/>
    <property type="match status" value="1"/>
</dbReference>
<feature type="domain" description="YheO-like" evidence="1">
    <location>
        <begin position="13"/>
        <end position="116"/>
    </location>
</feature>
<dbReference type="InterPro" id="IPR013559">
    <property type="entry name" value="YheO"/>
</dbReference>
<dbReference type="PANTHER" id="PTHR35568">
    <property type="entry name" value="TRANSCRIPTIONAL REGULATOR DAUR"/>
    <property type="match status" value="1"/>
</dbReference>
<dbReference type="AlphaFoldDB" id="A0A4Q9KKF6"/>
<gene>
    <name evidence="3" type="ORF">ET996_08125</name>
</gene>
<dbReference type="EMBL" id="SDMR01000008">
    <property type="protein sequence ID" value="TBT94966.1"/>
    <property type="molecule type" value="Genomic_DNA"/>
</dbReference>
<feature type="domain" description="Transcriptional regulator DauR-like HTH" evidence="2">
    <location>
        <begin position="149"/>
        <end position="209"/>
    </location>
</feature>
<proteinExistence type="predicted"/>
<name>A0A4Q9KKF6_PROTD</name>
<dbReference type="InterPro" id="IPR039446">
    <property type="entry name" value="DauR-like"/>
</dbReference>
<protein>
    <submittedName>
        <fullName evidence="3">Transcriptional regulator</fullName>
    </submittedName>
</protein>
<dbReference type="PANTHER" id="PTHR35568:SF1">
    <property type="entry name" value="TRANSCRIPTIONAL REGULATOR DAUR"/>
    <property type="match status" value="1"/>
</dbReference>